<geneLocation type="plasmid" evidence="3">
    <name>unnamed</name>
</geneLocation>
<dbReference type="Proteomes" id="UP000241074">
    <property type="component" value="Plasmid unnamed"/>
</dbReference>
<evidence type="ECO:0000313" key="3">
    <source>
        <dbReference type="EMBL" id="AVQ00246.1"/>
    </source>
</evidence>
<protein>
    <submittedName>
        <fullName evidence="3">Type IV conjugative transfer system protein TraV</fullName>
    </submittedName>
</protein>
<keyword evidence="4" id="KW-1185">Reference proteome</keyword>
<dbReference type="KEGG" id="xba:C7S18_23405"/>
<keyword evidence="2" id="KW-0732">Signal</keyword>
<feature type="signal peptide" evidence="2">
    <location>
        <begin position="1"/>
        <end position="19"/>
    </location>
</feature>
<dbReference type="Pfam" id="PF09676">
    <property type="entry name" value="TraV"/>
    <property type="match status" value="1"/>
</dbReference>
<proteinExistence type="predicted"/>
<dbReference type="RefSeq" id="WP_106894164.1">
    <property type="nucleotide sequence ID" value="NZ_CP027861.1"/>
</dbReference>
<dbReference type="EMBL" id="CP027861">
    <property type="protein sequence ID" value="AVQ00246.1"/>
    <property type="molecule type" value="Genomic_DNA"/>
</dbReference>
<evidence type="ECO:0000313" key="4">
    <source>
        <dbReference type="Proteomes" id="UP000241074"/>
    </source>
</evidence>
<accession>A0A2P1PZI4</accession>
<feature type="region of interest" description="Disordered" evidence="1">
    <location>
        <begin position="143"/>
        <end position="165"/>
    </location>
</feature>
<feature type="chain" id="PRO_5015118869" evidence="2">
    <location>
        <begin position="20"/>
        <end position="165"/>
    </location>
</feature>
<feature type="compositionally biased region" description="Polar residues" evidence="1">
    <location>
        <begin position="156"/>
        <end position="165"/>
    </location>
</feature>
<evidence type="ECO:0000256" key="1">
    <source>
        <dbReference type="SAM" id="MobiDB-lite"/>
    </source>
</evidence>
<dbReference type="InterPro" id="IPR014118">
    <property type="entry name" value="T4SS_TraV"/>
</dbReference>
<reference evidence="3 4" key="2">
    <citation type="submission" date="2018-03" db="EMBL/GenBank/DDBJ databases">
        <authorList>
            <person name="Keele B.F."/>
        </authorList>
    </citation>
    <scope>NUCLEOTIDE SEQUENCE [LARGE SCALE GENOMIC DNA]</scope>
    <source>
        <strain evidence="3 4">D13</strain>
        <plasmid evidence="4">Plasmid unnamed</plasmid>
    </source>
</reference>
<evidence type="ECO:0000256" key="2">
    <source>
        <dbReference type="SAM" id="SignalP"/>
    </source>
</evidence>
<organism evidence="3 4">
    <name type="scientific">Ahniella affigens</name>
    <dbReference type="NCBI Taxonomy" id="2021234"/>
    <lineage>
        <taxon>Bacteria</taxon>
        <taxon>Pseudomonadati</taxon>
        <taxon>Pseudomonadota</taxon>
        <taxon>Gammaproteobacteria</taxon>
        <taxon>Lysobacterales</taxon>
        <taxon>Rhodanobacteraceae</taxon>
        <taxon>Ahniella</taxon>
    </lineage>
</organism>
<reference evidence="3 4" key="1">
    <citation type="submission" date="2018-03" db="EMBL/GenBank/DDBJ databases">
        <title>Ahniella affigens gen. nov., sp. nov., a gammaproteobacterium isolated from sandy soil near a stream.</title>
        <authorList>
            <person name="Ko Y."/>
            <person name="Kim J.-H."/>
        </authorList>
    </citation>
    <scope>NUCLEOTIDE SEQUENCE [LARGE SCALE GENOMIC DNA]</scope>
    <source>
        <strain evidence="3 4">D13</strain>
        <plasmid evidence="4">Plasmid unnamed</plasmid>
    </source>
</reference>
<sequence length="165" mass="17717">MHRLLSMLFIGLLAGCASSGKFSCGVPEGQPCKSALTVYAETDGASHMPAVGDRAQSPRNEVITTSDYMSVSETAEGELVLLPAPSTSNGAVPSEEPVREEAKMLRIWIAPWEDENGDLIAASHVYTEVEARRWRYGAPAIKEPPVLRLASPTPASPQANPTKNR</sequence>
<dbReference type="NCBIfam" id="TIGR02747">
    <property type="entry name" value="TraV"/>
    <property type="match status" value="1"/>
</dbReference>
<gene>
    <name evidence="3" type="primary">traV</name>
    <name evidence="3" type="ORF">C7S18_23405</name>
</gene>
<keyword evidence="3" id="KW-0614">Plasmid</keyword>
<dbReference type="PROSITE" id="PS51257">
    <property type="entry name" value="PROKAR_LIPOPROTEIN"/>
    <property type="match status" value="1"/>
</dbReference>
<dbReference type="OrthoDB" id="5298305at2"/>
<name>A0A2P1PZI4_9GAMM</name>
<dbReference type="AlphaFoldDB" id="A0A2P1PZI4"/>